<comment type="caution">
    <text evidence="2">The sequence shown here is derived from an EMBL/GenBank/DDBJ whole genome shotgun (WGS) entry which is preliminary data.</text>
</comment>
<evidence type="ECO:0000256" key="1">
    <source>
        <dbReference type="SAM" id="MobiDB-lite"/>
    </source>
</evidence>
<dbReference type="RefSeq" id="WP_238246091.1">
    <property type="nucleotide sequence ID" value="NZ_BPQP01000074.1"/>
</dbReference>
<dbReference type="EMBL" id="BPQP01000074">
    <property type="protein sequence ID" value="GJD97004.1"/>
    <property type="molecule type" value="Genomic_DNA"/>
</dbReference>
<dbReference type="SUPFAM" id="SSF55154">
    <property type="entry name" value="CYTH-like phosphatases"/>
    <property type="match status" value="1"/>
</dbReference>
<evidence type="ECO:0000313" key="2">
    <source>
        <dbReference type="EMBL" id="GJD97004.1"/>
    </source>
</evidence>
<dbReference type="Gene3D" id="2.40.320.10">
    <property type="entry name" value="Hypothetical Protein Pfu-838710-001"/>
    <property type="match status" value="1"/>
</dbReference>
<protein>
    <recommendedName>
        <fullName evidence="4">CYTH domain-containing protein</fullName>
    </recommendedName>
</protein>
<gene>
    <name evidence="2" type="ORF">OCOJLMKI_4232</name>
</gene>
<feature type="compositionally biased region" description="Pro residues" evidence="1">
    <location>
        <begin position="210"/>
        <end position="222"/>
    </location>
</feature>
<name>A0ABQ4S540_9HYPH</name>
<dbReference type="Proteomes" id="UP001055125">
    <property type="component" value="Unassembled WGS sequence"/>
</dbReference>
<keyword evidence="3" id="KW-1185">Reference proteome</keyword>
<evidence type="ECO:0008006" key="4">
    <source>
        <dbReference type="Google" id="ProtNLM"/>
    </source>
</evidence>
<organism evidence="2 3">
    <name type="scientific">Methylobacterium iners</name>
    <dbReference type="NCBI Taxonomy" id="418707"/>
    <lineage>
        <taxon>Bacteria</taxon>
        <taxon>Pseudomonadati</taxon>
        <taxon>Pseudomonadota</taxon>
        <taxon>Alphaproteobacteria</taxon>
        <taxon>Hyphomicrobiales</taxon>
        <taxon>Methylobacteriaceae</taxon>
        <taxon>Methylobacterium</taxon>
    </lineage>
</organism>
<reference evidence="2" key="2">
    <citation type="submission" date="2021-08" db="EMBL/GenBank/DDBJ databases">
        <authorList>
            <person name="Tani A."/>
            <person name="Ola A."/>
            <person name="Ogura Y."/>
            <person name="Katsura K."/>
            <person name="Hayashi T."/>
        </authorList>
    </citation>
    <scope>NUCLEOTIDE SEQUENCE</scope>
    <source>
        <strain evidence="2">DSM 19015</strain>
    </source>
</reference>
<accession>A0ABQ4S540</accession>
<dbReference type="InterPro" id="IPR033469">
    <property type="entry name" value="CYTH-like_dom_sf"/>
</dbReference>
<proteinExistence type="predicted"/>
<reference evidence="2" key="1">
    <citation type="journal article" date="2021" name="Front. Microbiol.">
        <title>Comprehensive Comparative Genomics and Phenotyping of Methylobacterium Species.</title>
        <authorList>
            <person name="Alessa O."/>
            <person name="Ogura Y."/>
            <person name="Fujitani Y."/>
            <person name="Takami H."/>
            <person name="Hayashi T."/>
            <person name="Sahin N."/>
            <person name="Tani A."/>
        </authorList>
    </citation>
    <scope>NUCLEOTIDE SEQUENCE</scope>
    <source>
        <strain evidence="2">DSM 19015</strain>
    </source>
</reference>
<sequence>MSVVRRFLVAPALVRLLRKERGGSRISEGYFPAQAGRTSYVRVDGQQCHLILVETGADGAVNEERTDVPRAHGDALMDVCSGKAAYDRTIVALGGGREAQVDRYTAPGTLDLVSVAFANDGEAQGFAPPAWFGSEVTSDPAYERHAVALQGPPQPGEIGLSNAALEAVLDLLEPRFGFGRYSAPQKPAEDDGVVNALRRIAVPSAAPAAALPPEPVPAPEPAPHQAVEPPAEVSPPTETAEGEPQGDARIDDVIESLSQALGTAIRQPQEPARDEDAAGGFERWTVRPRRTQQT</sequence>
<evidence type="ECO:0000313" key="3">
    <source>
        <dbReference type="Proteomes" id="UP001055125"/>
    </source>
</evidence>
<feature type="region of interest" description="Disordered" evidence="1">
    <location>
        <begin position="207"/>
        <end position="294"/>
    </location>
</feature>